<protein>
    <submittedName>
        <fullName evidence="1">Uncharacterized protein</fullName>
    </submittedName>
</protein>
<proteinExistence type="predicted"/>
<gene>
    <name evidence="1" type="ORF">N3K66_001119</name>
</gene>
<reference evidence="1" key="1">
    <citation type="submission" date="2022-10" db="EMBL/GenBank/DDBJ databases">
        <title>Complete Genome of Trichothecium roseum strain YXFP-22015, a Plant Pathogen Isolated from Citrus.</title>
        <authorList>
            <person name="Wang Y."/>
            <person name="Zhu L."/>
        </authorList>
    </citation>
    <scope>NUCLEOTIDE SEQUENCE</scope>
    <source>
        <strain evidence="1">YXFP-22015</strain>
    </source>
</reference>
<accession>A0ACC0VFH8</accession>
<comment type="caution">
    <text evidence="1">The sequence shown here is derived from an EMBL/GenBank/DDBJ whole genome shotgun (WGS) entry which is preliminary data.</text>
</comment>
<sequence length="170" mass="18699">MCFFFNSYNACPACHAHFDVRLDRVPCWNGRLSAHNYPSVRLRLLPPPPLLERLIRVRVSVNLVPRHGLRCRSGIYDEEPDEVRRVRLCHSCARRVRHVRFYPGGSTRLAGLGFHVARGSGAGCHVQGTDDGHGTQIVRAEGTAGQGAVTVEASRPSLGNNRPGQQSPGV</sequence>
<dbReference type="EMBL" id="CM047940">
    <property type="protein sequence ID" value="KAI9904590.1"/>
    <property type="molecule type" value="Genomic_DNA"/>
</dbReference>
<evidence type="ECO:0000313" key="2">
    <source>
        <dbReference type="Proteomes" id="UP001163324"/>
    </source>
</evidence>
<dbReference type="Proteomes" id="UP001163324">
    <property type="component" value="Chromosome 1"/>
</dbReference>
<name>A0ACC0VFH8_9HYPO</name>
<evidence type="ECO:0000313" key="1">
    <source>
        <dbReference type="EMBL" id="KAI9904590.1"/>
    </source>
</evidence>
<keyword evidence="2" id="KW-1185">Reference proteome</keyword>
<organism evidence="1 2">
    <name type="scientific">Trichothecium roseum</name>
    <dbReference type="NCBI Taxonomy" id="47278"/>
    <lineage>
        <taxon>Eukaryota</taxon>
        <taxon>Fungi</taxon>
        <taxon>Dikarya</taxon>
        <taxon>Ascomycota</taxon>
        <taxon>Pezizomycotina</taxon>
        <taxon>Sordariomycetes</taxon>
        <taxon>Hypocreomycetidae</taxon>
        <taxon>Hypocreales</taxon>
        <taxon>Hypocreales incertae sedis</taxon>
        <taxon>Trichothecium</taxon>
    </lineage>
</organism>